<gene>
    <name evidence="4" type="ORF">ACFP85_13175</name>
</gene>
<name>A0ABW1XMH0_9ALTE</name>
<evidence type="ECO:0000313" key="4">
    <source>
        <dbReference type="EMBL" id="MFC6441098.1"/>
    </source>
</evidence>
<evidence type="ECO:0000259" key="3">
    <source>
        <dbReference type="Pfam" id="PF01522"/>
    </source>
</evidence>
<dbReference type="Pfam" id="PF01522">
    <property type="entry name" value="Polysacc_deac_1"/>
    <property type="match status" value="1"/>
</dbReference>
<keyword evidence="5" id="KW-1185">Reference proteome</keyword>
<proteinExistence type="predicted"/>
<dbReference type="Gene3D" id="3.20.20.370">
    <property type="entry name" value="Glycoside hydrolase/deacetylase"/>
    <property type="match status" value="1"/>
</dbReference>
<dbReference type="SUPFAM" id="SSF88713">
    <property type="entry name" value="Glycoside hydrolase/deacetylase"/>
    <property type="match status" value="1"/>
</dbReference>
<sequence length="265" mass="29846">MNIQHVFLVLLLILLTGKANGSDSQDATTWPGNKQFAISLSYDDALDSQLDKAVPQLTMYGFKASFYVYPASEPFQRRLSEWKLLAQQGHELGNHSLYHPCRGSLPNREWVEPHKDLDKYSIKRILLEIDIANLMLNTIDGKNLRTYTIPCGDTQVTDGDYYSFLAERFLAVKGEGVAEGHAILYTPSNVSGEELINYVKSPPAGTRLINILFHGVGGDHLSVSSEAHQQLLAYLATNENIYWVDTYQNIMRHKKNKELNGSSQR</sequence>
<comment type="caution">
    <text evidence="4">The sequence shown here is derived from an EMBL/GenBank/DDBJ whole genome shotgun (WGS) entry which is preliminary data.</text>
</comment>
<dbReference type="PANTHER" id="PTHR34216">
    <property type="match status" value="1"/>
</dbReference>
<feature type="domain" description="NodB homology" evidence="3">
    <location>
        <begin position="35"/>
        <end position="155"/>
    </location>
</feature>
<protein>
    <submittedName>
        <fullName evidence="4">Polysaccharide deacetylase family protein</fullName>
    </submittedName>
</protein>
<feature type="signal peptide" evidence="2">
    <location>
        <begin position="1"/>
        <end position="21"/>
    </location>
</feature>
<evidence type="ECO:0000313" key="5">
    <source>
        <dbReference type="Proteomes" id="UP001596364"/>
    </source>
</evidence>
<dbReference type="PANTHER" id="PTHR34216:SF11">
    <property type="entry name" value="CHITOOLIGOSACCHARIDE DEACETYLASE"/>
    <property type="match status" value="1"/>
</dbReference>
<accession>A0ABW1XMH0</accession>
<dbReference type="InterPro" id="IPR011330">
    <property type="entry name" value="Glyco_hydro/deAcase_b/a-brl"/>
</dbReference>
<dbReference type="InterPro" id="IPR002509">
    <property type="entry name" value="NODB_dom"/>
</dbReference>
<dbReference type="InterPro" id="IPR051398">
    <property type="entry name" value="Polysacch_Deacetylase"/>
</dbReference>
<organism evidence="4 5">
    <name type="scientific">Pseudobowmanella zhangzhouensis</name>
    <dbReference type="NCBI Taxonomy" id="1537679"/>
    <lineage>
        <taxon>Bacteria</taxon>
        <taxon>Pseudomonadati</taxon>
        <taxon>Pseudomonadota</taxon>
        <taxon>Gammaproteobacteria</taxon>
        <taxon>Alteromonadales</taxon>
        <taxon>Alteromonadaceae</taxon>
    </lineage>
</organism>
<dbReference type="EMBL" id="JBHSUS010000001">
    <property type="protein sequence ID" value="MFC6441098.1"/>
    <property type="molecule type" value="Genomic_DNA"/>
</dbReference>
<reference evidence="5" key="1">
    <citation type="journal article" date="2019" name="Int. J. Syst. Evol. Microbiol.">
        <title>The Global Catalogue of Microorganisms (GCM) 10K type strain sequencing project: providing services to taxonomists for standard genome sequencing and annotation.</title>
        <authorList>
            <consortium name="The Broad Institute Genomics Platform"/>
            <consortium name="The Broad Institute Genome Sequencing Center for Infectious Disease"/>
            <person name="Wu L."/>
            <person name="Ma J."/>
        </authorList>
    </citation>
    <scope>NUCLEOTIDE SEQUENCE [LARGE SCALE GENOMIC DNA]</scope>
    <source>
        <strain evidence="5">CGMCC 1.16031</strain>
    </source>
</reference>
<feature type="chain" id="PRO_5046872163" evidence="2">
    <location>
        <begin position="22"/>
        <end position="265"/>
    </location>
</feature>
<dbReference type="Proteomes" id="UP001596364">
    <property type="component" value="Unassembled WGS sequence"/>
</dbReference>
<dbReference type="RefSeq" id="WP_131258564.1">
    <property type="nucleotide sequence ID" value="NZ_JBHSUS010000001.1"/>
</dbReference>
<evidence type="ECO:0000256" key="2">
    <source>
        <dbReference type="SAM" id="SignalP"/>
    </source>
</evidence>
<keyword evidence="1 2" id="KW-0732">Signal</keyword>
<evidence type="ECO:0000256" key="1">
    <source>
        <dbReference type="ARBA" id="ARBA00022729"/>
    </source>
</evidence>